<feature type="domain" description="Methyltransferase type 11" evidence="4">
    <location>
        <begin position="39"/>
        <end position="127"/>
    </location>
</feature>
<keyword evidence="6" id="KW-1185">Reference proteome</keyword>
<dbReference type="InterPro" id="IPR051052">
    <property type="entry name" value="Diverse_substrate_MTase"/>
</dbReference>
<evidence type="ECO:0000259" key="4">
    <source>
        <dbReference type="Pfam" id="PF08241"/>
    </source>
</evidence>
<evidence type="ECO:0000256" key="3">
    <source>
        <dbReference type="ARBA" id="ARBA00022679"/>
    </source>
</evidence>
<keyword evidence="3" id="KW-0808">Transferase</keyword>
<proteinExistence type="inferred from homology"/>
<evidence type="ECO:0000313" key="5">
    <source>
        <dbReference type="EMBL" id="MCP9200311.1"/>
    </source>
</evidence>
<evidence type="ECO:0000256" key="1">
    <source>
        <dbReference type="ARBA" id="ARBA00008361"/>
    </source>
</evidence>
<dbReference type="Proteomes" id="UP001155280">
    <property type="component" value="Unassembled WGS sequence"/>
</dbReference>
<protein>
    <submittedName>
        <fullName evidence="5">Class I SAM-dependent methyltransferase</fullName>
    </submittedName>
</protein>
<dbReference type="InterPro" id="IPR029063">
    <property type="entry name" value="SAM-dependent_MTases_sf"/>
</dbReference>
<accession>A0A9X2KY34</accession>
<dbReference type="PANTHER" id="PTHR44942:SF4">
    <property type="entry name" value="METHYLTRANSFERASE TYPE 11 DOMAIN-CONTAINING PROTEIN"/>
    <property type="match status" value="1"/>
</dbReference>
<name>A0A9X2KY34_9FLAO</name>
<sequence length="247" mass="29235">MKDNFSENSEDYLKFRPTYPEEVFQFIISKLKHTERAWDVGTGNGQVSRSLSKYFESIEATDISSHQLKHAFRSPGIQYSVQPAEKTNFKDDSFDLIISAQAVHWFRFDEFFAEANRCLKPGGLIVIMGYGLVRSDDRINRIIDHFYTEIIGKYWDEERKYLDNSYQSIPFPFTELQTPGFTKEYEWSIEHFLGYLRTWSSVKHYRNIHHSDPVKRIEKELRAEFGDRHKITFPIFLRMGSISRSDQ</sequence>
<evidence type="ECO:0000256" key="2">
    <source>
        <dbReference type="ARBA" id="ARBA00022603"/>
    </source>
</evidence>
<dbReference type="SUPFAM" id="SSF53335">
    <property type="entry name" value="S-adenosyl-L-methionine-dependent methyltransferases"/>
    <property type="match status" value="1"/>
</dbReference>
<keyword evidence="2 5" id="KW-0489">Methyltransferase</keyword>
<dbReference type="Gene3D" id="3.40.50.150">
    <property type="entry name" value="Vaccinia Virus protein VP39"/>
    <property type="match status" value="1"/>
</dbReference>
<dbReference type="EMBL" id="JANCNS010000002">
    <property type="protein sequence ID" value="MCP9200311.1"/>
    <property type="molecule type" value="Genomic_DNA"/>
</dbReference>
<evidence type="ECO:0000313" key="6">
    <source>
        <dbReference type="Proteomes" id="UP001155280"/>
    </source>
</evidence>
<comment type="similarity">
    <text evidence="1">Belongs to the methyltransferase superfamily.</text>
</comment>
<dbReference type="AlphaFoldDB" id="A0A9X2KY34"/>
<comment type="caution">
    <text evidence="5">The sequence shown here is derived from an EMBL/GenBank/DDBJ whole genome shotgun (WGS) entry which is preliminary data.</text>
</comment>
<dbReference type="GO" id="GO:0008757">
    <property type="term" value="F:S-adenosylmethionine-dependent methyltransferase activity"/>
    <property type="evidence" value="ECO:0007669"/>
    <property type="project" value="InterPro"/>
</dbReference>
<dbReference type="CDD" id="cd02440">
    <property type="entry name" value="AdoMet_MTases"/>
    <property type="match status" value="1"/>
</dbReference>
<dbReference type="GO" id="GO:0032259">
    <property type="term" value="P:methylation"/>
    <property type="evidence" value="ECO:0007669"/>
    <property type="project" value="UniProtKB-KW"/>
</dbReference>
<reference evidence="5" key="1">
    <citation type="submission" date="2022-07" db="EMBL/GenBank/DDBJ databases">
        <title>Gramela sediminis sp. nov., isolated from deep-sea sediment of the Indian Ocean.</title>
        <authorList>
            <person name="Shi H."/>
        </authorList>
    </citation>
    <scope>NUCLEOTIDE SEQUENCE</scope>
    <source>
        <strain evidence="5">GC03-9</strain>
    </source>
</reference>
<dbReference type="InterPro" id="IPR013216">
    <property type="entry name" value="Methyltransf_11"/>
</dbReference>
<organism evidence="5 6">
    <name type="scientific">Christiangramia oceanisediminis</name>
    <dbReference type="NCBI Taxonomy" id="2920386"/>
    <lineage>
        <taxon>Bacteria</taxon>
        <taxon>Pseudomonadati</taxon>
        <taxon>Bacteroidota</taxon>
        <taxon>Flavobacteriia</taxon>
        <taxon>Flavobacteriales</taxon>
        <taxon>Flavobacteriaceae</taxon>
        <taxon>Christiangramia</taxon>
    </lineage>
</organism>
<dbReference type="Pfam" id="PF08241">
    <property type="entry name" value="Methyltransf_11"/>
    <property type="match status" value="1"/>
</dbReference>
<dbReference type="PANTHER" id="PTHR44942">
    <property type="entry name" value="METHYLTRANSF_11 DOMAIN-CONTAINING PROTEIN"/>
    <property type="match status" value="1"/>
</dbReference>
<dbReference type="RefSeq" id="WP_241551102.1">
    <property type="nucleotide sequence ID" value="NZ_JANCNS010000002.1"/>
</dbReference>
<gene>
    <name evidence="5" type="ORF">MKO06_10350</name>
</gene>